<proteinExistence type="predicted"/>
<gene>
    <name evidence="2" type="ORF">Pfra01_001186800</name>
</gene>
<name>A0A9W6XJ77_9STRA</name>
<accession>A0A9W6XJ77</accession>
<dbReference type="Proteomes" id="UP001165121">
    <property type="component" value="Unassembled WGS sequence"/>
</dbReference>
<keyword evidence="3" id="KW-1185">Reference proteome</keyword>
<evidence type="ECO:0000313" key="2">
    <source>
        <dbReference type="EMBL" id="GMF39660.1"/>
    </source>
</evidence>
<feature type="compositionally biased region" description="Low complexity" evidence="1">
    <location>
        <begin position="126"/>
        <end position="137"/>
    </location>
</feature>
<feature type="region of interest" description="Disordered" evidence="1">
    <location>
        <begin position="126"/>
        <end position="172"/>
    </location>
</feature>
<feature type="compositionally biased region" description="Basic and acidic residues" evidence="1">
    <location>
        <begin position="160"/>
        <end position="172"/>
    </location>
</feature>
<dbReference type="AlphaFoldDB" id="A0A9W6XJ77"/>
<comment type="caution">
    <text evidence="2">The sequence shown here is derived from an EMBL/GenBank/DDBJ whole genome shotgun (WGS) entry which is preliminary data.</text>
</comment>
<feature type="compositionally biased region" description="Low complexity" evidence="1">
    <location>
        <begin position="73"/>
        <end position="90"/>
    </location>
</feature>
<organism evidence="2 3">
    <name type="scientific">Phytophthora fragariaefolia</name>
    <dbReference type="NCBI Taxonomy" id="1490495"/>
    <lineage>
        <taxon>Eukaryota</taxon>
        <taxon>Sar</taxon>
        <taxon>Stramenopiles</taxon>
        <taxon>Oomycota</taxon>
        <taxon>Peronosporomycetes</taxon>
        <taxon>Peronosporales</taxon>
        <taxon>Peronosporaceae</taxon>
        <taxon>Phytophthora</taxon>
    </lineage>
</organism>
<sequence length="172" mass="19110">MHCVFALSASTRFRVAFKELSSGLLSMHVNRAHRGHDAHQEDDEQVDRATCTIECIRRIHGEFLAGGVPGANRTAPPRSWASSRSSKRWTTFGKREEEQVDQHERAVQSDICAEKSVAYHRRWNAPSATARSSARPTVQITASDGASNGGPLHWTPIGGTDREDPELRHEDV</sequence>
<reference evidence="2" key="1">
    <citation type="submission" date="2023-04" db="EMBL/GenBank/DDBJ databases">
        <title>Phytophthora fragariaefolia NBRC 109709.</title>
        <authorList>
            <person name="Ichikawa N."/>
            <person name="Sato H."/>
            <person name="Tonouchi N."/>
        </authorList>
    </citation>
    <scope>NUCLEOTIDE SEQUENCE</scope>
    <source>
        <strain evidence="2">NBRC 109709</strain>
    </source>
</reference>
<feature type="region of interest" description="Disordered" evidence="1">
    <location>
        <begin position="68"/>
        <end position="103"/>
    </location>
</feature>
<evidence type="ECO:0000313" key="3">
    <source>
        <dbReference type="Proteomes" id="UP001165121"/>
    </source>
</evidence>
<protein>
    <submittedName>
        <fullName evidence="2">Unnamed protein product</fullName>
    </submittedName>
</protein>
<dbReference type="EMBL" id="BSXT01001180">
    <property type="protein sequence ID" value="GMF39660.1"/>
    <property type="molecule type" value="Genomic_DNA"/>
</dbReference>
<feature type="compositionally biased region" description="Basic and acidic residues" evidence="1">
    <location>
        <begin position="93"/>
        <end position="103"/>
    </location>
</feature>
<evidence type="ECO:0000256" key="1">
    <source>
        <dbReference type="SAM" id="MobiDB-lite"/>
    </source>
</evidence>